<evidence type="ECO:0000313" key="3">
    <source>
        <dbReference type="Proteomes" id="UP000295509"/>
    </source>
</evidence>
<keyword evidence="2" id="KW-0808">Transferase</keyword>
<comment type="caution">
    <text evidence="2">The sequence shown here is derived from an EMBL/GenBank/DDBJ whole genome shotgun (WGS) entry which is preliminary data.</text>
</comment>
<dbReference type="GO" id="GO:0008168">
    <property type="term" value="F:methyltransferase activity"/>
    <property type="evidence" value="ECO:0007669"/>
    <property type="project" value="UniProtKB-KW"/>
</dbReference>
<evidence type="ECO:0000259" key="1">
    <source>
        <dbReference type="Pfam" id="PF13847"/>
    </source>
</evidence>
<evidence type="ECO:0000313" key="2">
    <source>
        <dbReference type="EMBL" id="TDY43805.1"/>
    </source>
</evidence>
<organism evidence="2 3">
    <name type="scientific">Paraburkholderia rhizosphaerae</name>
    <dbReference type="NCBI Taxonomy" id="480658"/>
    <lineage>
        <taxon>Bacteria</taxon>
        <taxon>Pseudomonadati</taxon>
        <taxon>Pseudomonadota</taxon>
        <taxon>Betaproteobacteria</taxon>
        <taxon>Burkholderiales</taxon>
        <taxon>Burkholderiaceae</taxon>
        <taxon>Paraburkholderia</taxon>
    </lineage>
</organism>
<sequence length="264" mass="29896">MKDDAYRDINDLYLSMVSPEEVLANDIHDPVMSEWIARTLPDQASILDAGCGMGYHMVALHRGLPAKQTGKRYQVFGADYSESMLKSARANGLKAGIPADAYRQSAFADLKHIGPWSAKFDCVLINYAIYSFPDSVHDYDAYFGECLTGVNHVLRPGGHLLFNVRDWASVVSGPKDHDYINTHDGITYHCRYSWEFGPNRHHKAHVTMRNRDSDLKRETMLNFAERTPDELMSLMEQHGYDFVSAQPHGAGILKFDTLIARRRV</sequence>
<dbReference type="EMBL" id="SORE01000017">
    <property type="protein sequence ID" value="TDY43805.1"/>
    <property type="molecule type" value="Genomic_DNA"/>
</dbReference>
<dbReference type="SUPFAM" id="SSF53335">
    <property type="entry name" value="S-adenosyl-L-methionine-dependent methyltransferases"/>
    <property type="match status" value="1"/>
</dbReference>
<proteinExistence type="predicted"/>
<feature type="domain" description="Methyltransferase" evidence="1">
    <location>
        <begin position="43"/>
        <end position="163"/>
    </location>
</feature>
<dbReference type="Pfam" id="PF13847">
    <property type="entry name" value="Methyltransf_31"/>
    <property type="match status" value="1"/>
</dbReference>
<dbReference type="CDD" id="cd02440">
    <property type="entry name" value="AdoMet_MTases"/>
    <property type="match status" value="1"/>
</dbReference>
<dbReference type="AlphaFoldDB" id="A0A4R8LJ41"/>
<dbReference type="OrthoDB" id="9791837at2"/>
<dbReference type="RefSeq" id="WP_134194177.1">
    <property type="nucleotide sequence ID" value="NZ_JBHLUW010000016.1"/>
</dbReference>
<name>A0A4R8LJ41_9BURK</name>
<dbReference type="InterPro" id="IPR025714">
    <property type="entry name" value="Methyltranfer_dom"/>
</dbReference>
<keyword evidence="2" id="KW-0489">Methyltransferase</keyword>
<dbReference type="PANTHER" id="PTHR43464">
    <property type="entry name" value="METHYLTRANSFERASE"/>
    <property type="match status" value="1"/>
</dbReference>
<accession>A0A4R8LJ41</accession>
<reference evidence="2 3" key="1">
    <citation type="submission" date="2019-03" db="EMBL/GenBank/DDBJ databases">
        <title>Genomic Encyclopedia of Type Strains, Phase III (KMG-III): the genomes of soil and plant-associated and newly described type strains.</title>
        <authorList>
            <person name="Whitman W."/>
        </authorList>
    </citation>
    <scope>NUCLEOTIDE SEQUENCE [LARGE SCALE GENOMIC DNA]</scope>
    <source>
        <strain evidence="2 3">LMG 29544</strain>
    </source>
</reference>
<dbReference type="GO" id="GO:0032259">
    <property type="term" value="P:methylation"/>
    <property type="evidence" value="ECO:0007669"/>
    <property type="project" value="UniProtKB-KW"/>
</dbReference>
<dbReference type="Proteomes" id="UP000295509">
    <property type="component" value="Unassembled WGS sequence"/>
</dbReference>
<dbReference type="InterPro" id="IPR029063">
    <property type="entry name" value="SAM-dependent_MTases_sf"/>
</dbReference>
<gene>
    <name evidence="2" type="ORF">BX592_1176</name>
</gene>
<dbReference type="Gene3D" id="3.40.50.150">
    <property type="entry name" value="Vaccinia Virus protein VP39"/>
    <property type="match status" value="1"/>
</dbReference>
<keyword evidence="3" id="KW-1185">Reference proteome</keyword>
<protein>
    <submittedName>
        <fullName evidence="2">Methyltransferase family protein</fullName>
    </submittedName>
</protein>